<accession>A0A1G8QN19</accession>
<keyword evidence="3" id="KW-1185">Reference proteome</keyword>
<dbReference type="RefSeq" id="WP_091587887.1">
    <property type="nucleotide sequence ID" value="NZ_FNDU01000021.1"/>
</dbReference>
<dbReference type="EMBL" id="FNDU01000021">
    <property type="protein sequence ID" value="SDJ06107.1"/>
    <property type="molecule type" value="Genomic_DNA"/>
</dbReference>
<feature type="transmembrane region" description="Helical" evidence="1">
    <location>
        <begin position="6"/>
        <end position="24"/>
    </location>
</feature>
<gene>
    <name evidence="2" type="ORF">SAMN05216352_1214</name>
</gene>
<evidence type="ECO:0000313" key="3">
    <source>
        <dbReference type="Proteomes" id="UP000199017"/>
    </source>
</evidence>
<evidence type="ECO:0000256" key="1">
    <source>
        <dbReference type="SAM" id="Phobius"/>
    </source>
</evidence>
<feature type="transmembrane region" description="Helical" evidence="1">
    <location>
        <begin position="36"/>
        <end position="64"/>
    </location>
</feature>
<sequence>MISETDVILFFYSLFILMGLPVGYKYASNMIKKTGLVLAHCVIAIFINIVMGLIGTIFWLFYSWGVNEFLFIGGMLLGMGISLVNIIILLLLLYFRRKKFQHKSPSDVSNT</sequence>
<reference evidence="2 3" key="1">
    <citation type="submission" date="2016-10" db="EMBL/GenBank/DDBJ databases">
        <authorList>
            <person name="de Groot N.N."/>
        </authorList>
    </citation>
    <scope>NUCLEOTIDE SEQUENCE [LARGE SCALE GENOMIC DNA]</scope>
    <source>
        <strain evidence="3">P4B,CCM 7963,CECT 7998,DSM 25260,IBRC-M 10614,KCTC 13821</strain>
    </source>
</reference>
<evidence type="ECO:0000313" key="2">
    <source>
        <dbReference type="EMBL" id="SDJ06107.1"/>
    </source>
</evidence>
<dbReference type="AlphaFoldDB" id="A0A1G8QN19"/>
<keyword evidence="1" id="KW-0812">Transmembrane</keyword>
<dbReference type="Proteomes" id="UP000199017">
    <property type="component" value="Unassembled WGS sequence"/>
</dbReference>
<dbReference type="OrthoDB" id="2906536at2"/>
<protein>
    <submittedName>
        <fullName evidence="2">Uncharacterized protein</fullName>
    </submittedName>
</protein>
<organism evidence="2 3">
    <name type="scientific">Alteribacillus bidgolensis</name>
    <dbReference type="NCBI Taxonomy" id="930129"/>
    <lineage>
        <taxon>Bacteria</taxon>
        <taxon>Bacillati</taxon>
        <taxon>Bacillota</taxon>
        <taxon>Bacilli</taxon>
        <taxon>Bacillales</taxon>
        <taxon>Bacillaceae</taxon>
        <taxon>Alteribacillus</taxon>
    </lineage>
</organism>
<keyword evidence="1" id="KW-0472">Membrane</keyword>
<name>A0A1G8QN19_9BACI</name>
<feature type="transmembrane region" description="Helical" evidence="1">
    <location>
        <begin position="70"/>
        <end position="95"/>
    </location>
</feature>
<proteinExistence type="predicted"/>
<keyword evidence="1" id="KW-1133">Transmembrane helix</keyword>